<feature type="transmembrane region" description="Helical" evidence="2">
    <location>
        <begin position="40"/>
        <end position="60"/>
    </location>
</feature>
<keyword evidence="4" id="KW-1185">Reference proteome</keyword>
<keyword evidence="2" id="KW-0472">Membrane</keyword>
<sequence>MSDPATVPVHRPYLMQGQGATPPDGPKPSDTSLQDTAGRFFMHWVCASFGFFLRTLLPVVQKWQDPSAPVEFPRWWAFSIFALLICLLAGAINSNMPVKPRELLKSIGLGFALDAAAVLSKIPIH</sequence>
<dbReference type="RefSeq" id="WP_231011311.1">
    <property type="nucleotide sequence ID" value="NZ_BAAAEW010000008.1"/>
</dbReference>
<accession>A0ABN1JX70</accession>
<evidence type="ECO:0000313" key="3">
    <source>
        <dbReference type="EMBL" id="GAA0748380.1"/>
    </source>
</evidence>
<name>A0ABN1JX70_9BURK</name>
<reference evidence="3 4" key="1">
    <citation type="journal article" date="2019" name="Int. J. Syst. Evol. Microbiol.">
        <title>The Global Catalogue of Microorganisms (GCM) 10K type strain sequencing project: providing services to taxonomists for standard genome sequencing and annotation.</title>
        <authorList>
            <consortium name="The Broad Institute Genomics Platform"/>
            <consortium name="The Broad Institute Genome Sequencing Center for Infectious Disease"/>
            <person name="Wu L."/>
            <person name="Ma J."/>
        </authorList>
    </citation>
    <scope>NUCLEOTIDE SEQUENCE [LARGE SCALE GENOMIC DNA]</scope>
    <source>
        <strain evidence="3 4">JCM 15503</strain>
    </source>
</reference>
<comment type="caution">
    <text evidence="3">The sequence shown here is derived from an EMBL/GenBank/DDBJ whole genome shotgun (WGS) entry which is preliminary data.</text>
</comment>
<protein>
    <submittedName>
        <fullName evidence="3">Uncharacterized protein</fullName>
    </submittedName>
</protein>
<evidence type="ECO:0000313" key="4">
    <source>
        <dbReference type="Proteomes" id="UP001500279"/>
    </source>
</evidence>
<proteinExistence type="predicted"/>
<dbReference type="EMBL" id="BAAAEW010000008">
    <property type="protein sequence ID" value="GAA0748380.1"/>
    <property type="molecule type" value="Genomic_DNA"/>
</dbReference>
<keyword evidence="2" id="KW-1133">Transmembrane helix</keyword>
<dbReference type="Proteomes" id="UP001500279">
    <property type="component" value="Unassembled WGS sequence"/>
</dbReference>
<organism evidence="3 4">
    <name type="scientific">Ideonella azotifigens</name>
    <dbReference type="NCBI Taxonomy" id="513160"/>
    <lineage>
        <taxon>Bacteria</taxon>
        <taxon>Pseudomonadati</taxon>
        <taxon>Pseudomonadota</taxon>
        <taxon>Betaproteobacteria</taxon>
        <taxon>Burkholderiales</taxon>
        <taxon>Sphaerotilaceae</taxon>
        <taxon>Ideonella</taxon>
    </lineage>
</organism>
<evidence type="ECO:0000256" key="2">
    <source>
        <dbReference type="SAM" id="Phobius"/>
    </source>
</evidence>
<gene>
    <name evidence="3" type="ORF">GCM10009107_17790</name>
</gene>
<feature type="transmembrane region" description="Helical" evidence="2">
    <location>
        <begin position="72"/>
        <end position="91"/>
    </location>
</feature>
<evidence type="ECO:0000256" key="1">
    <source>
        <dbReference type="SAM" id="MobiDB-lite"/>
    </source>
</evidence>
<keyword evidence="2" id="KW-0812">Transmembrane</keyword>
<feature type="region of interest" description="Disordered" evidence="1">
    <location>
        <begin position="13"/>
        <end position="33"/>
    </location>
</feature>